<accession>A0A9X0LC04</accession>
<name>A0A9X0LC04_9ACTN</name>
<dbReference type="SUPFAM" id="SSF56209">
    <property type="entry name" value="Nitrile hydratase alpha chain"/>
    <property type="match status" value="1"/>
</dbReference>
<dbReference type="RefSeq" id="WP_013733760.1">
    <property type="nucleotide sequence ID" value="NZ_LMWI01000002.1"/>
</dbReference>
<dbReference type="GO" id="GO:0046914">
    <property type="term" value="F:transition metal ion binding"/>
    <property type="evidence" value="ECO:0007669"/>
    <property type="project" value="InterPro"/>
</dbReference>
<proteinExistence type="predicted"/>
<dbReference type="EMBL" id="LMWI01000002">
    <property type="protein sequence ID" value="KUJ44531.1"/>
    <property type="molecule type" value="Genomic_DNA"/>
</dbReference>
<keyword evidence="2" id="KW-1185">Reference proteome</keyword>
<reference evidence="1 2" key="1">
    <citation type="submission" date="2015-10" db="EMBL/GenBank/DDBJ databases">
        <authorList>
            <person name="Ju K.-S."/>
            <person name="Doroghazi J.R."/>
            <person name="Metcalf W.W."/>
        </authorList>
    </citation>
    <scope>NUCLEOTIDE SEQUENCE [LARGE SCALE GENOMIC DNA]</scope>
    <source>
        <strain evidence="1 2">NRRL B-24793</strain>
    </source>
</reference>
<dbReference type="InterPro" id="IPR027615">
    <property type="entry name" value="TOMM_nitrile_2"/>
</dbReference>
<evidence type="ECO:0000313" key="2">
    <source>
        <dbReference type="Proteomes" id="UP000053246"/>
    </source>
</evidence>
<evidence type="ECO:0000313" key="1">
    <source>
        <dbReference type="EMBL" id="KUJ44531.1"/>
    </source>
</evidence>
<dbReference type="Proteomes" id="UP000053246">
    <property type="component" value="Unassembled WGS sequence"/>
</dbReference>
<dbReference type="GO" id="GO:0003824">
    <property type="term" value="F:catalytic activity"/>
    <property type="evidence" value="ECO:0007669"/>
    <property type="project" value="InterPro"/>
</dbReference>
<dbReference type="NCBIfam" id="TIGR04351">
    <property type="entry name" value="TOMM_nitrile_2"/>
    <property type="match status" value="1"/>
</dbReference>
<gene>
    <name evidence="1" type="ORF">ADL17_15230</name>
</gene>
<dbReference type="Gene3D" id="3.90.330.10">
    <property type="entry name" value="Nitrile hydratase alpha /Thiocyanate hydrolase gamma"/>
    <property type="match status" value="1"/>
</dbReference>
<evidence type="ECO:0008006" key="3">
    <source>
        <dbReference type="Google" id="ProtNLM"/>
    </source>
</evidence>
<dbReference type="InterPro" id="IPR036648">
    <property type="entry name" value="CN_Hdrase_a/SCN_Hdrase_g_sf"/>
</dbReference>
<protein>
    <recommendedName>
        <fullName evidence="3">TOMM peptide</fullName>
    </recommendedName>
</protein>
<comment type="caution">
    <text evidence="1">The sequence shown here is derived from an EMBL/GenBank/DDBJ whole genome shotgun (WGS) entry which is preliminary data.</text>
</comment>
<organism evidence="1 2">
    <name type="scientific">Micromonospora maris</name>
    <dbReference type="NCBI Taxonomy" id="1003110"/>
    <lineage>
        <taxon>Bacteria</taxon>
        <taxon>Bacillati</taxon>
        <taxon>Actinomycetota</taxon>
        <taxon>Actinomycetes</taxon>
        <taxon>Micromonosporales</taxon>
        <taxon>Micromonosporaceae</taxon>
        <taxon>Micromonospora</taxon>
    </lineage>
</organism>
<dbReference type="AlphaFoldDB" id="A0A9X0LC04"/>
<sequence>MASVPAEHRTRFARLVADAWSDPTLANRYQLDPAAVLAEYGIVLGAGDEIPDLPPAPGEIAVEDLSTTAGAAMATIGTVSCPGACVGMSA</sequence>